<evidence type="ECO:0000313" key="4">
    <source>
        <dbReference type="EMBL" id="TWB44173.1"/>
    </source>
</evidence>
<dbReference type="InterPro" id="IPR050595">
    <property type="entry name" value="Bact_response_regulator"/>
</dbReference>
<dbReference type="SUPFAM" id="SSF52172">
    <property type="entry name" value="CheY-like"/>
    <property type="match status" value="1"/>
</dbReference>
<dbReference type="OrthoDB" id="9801602at2"/>
<keyword evidence="5" id="KW-1185">Reference proteome</keyword>
<organism evidence="4 5">
    <name type="scientific">Nitrospirillum amazonense</name>
    <dbReference type="NCBI Taxonomy" id="28077"/>
    <lineage>
        <taxon>Bacteria</taxon>
        <taxon>Pseudomonadati</taxon>
        <taxon>Pseudomonadota</taxon>
        <taxon>Alphaproteobacteria</taxon>
        <taxon>Rhodospirillales</taxon>
        <taxon>Azospirillaceae</taxon>
        <taxon>Nitrospirillum</taxon>
    </lineage>
</organism>
<dbReference type="Gene3D" id="3.40.50.2300">
    <property type="match status" value="1"/>
</dbReference>
<keyword evidence="1 2" id="KW-0597">Phosphoprotein</keyword>
<dbReference type="SMART" id="SM00448">
    <property type="entry name" value="REC"/>
    <property type="match status" value="1"/>
</dbReference>
<gene>
    <name evidence="4" type="ORF">FBZ90_10379</name>
</gene>
<evidence type="ECO:0000256" key="1">
    <source>
        <dbReference type="ARBA" id="ARBA00022553"/>
    </source>
</evidence>
<dbReference type="Proteomes" id="UP000315751">
    <property type="component" value="Unassembled WGS sequence"/>
</dbReference>
<name>A0A560HCS1_9PROT</name>
<protein>
    <submittedName>
        <fullName evidence="4">Response regulator receiver domain-containing protein</fullName>
    </submittedName>
</protein>
<reference evidence="4 5" key="1">
    <citation type="submission" date="2019-06" db="EMBL/GenBank/DDBJ databases">
        <title>Genomic Encyclopedia of Type Strains, Phase IV (KMG-V): Genome sequencing to study the core and pangenomes of soil and plant-associated prokaryotes.</title>
        <authorList>
            <person name="Whitman W."/>
        </authorList>
    </citation>
    <scope>NUCLEOTIDE SEQUENCE [LARGE SCALE GENOMIC DNA]</scope>
    <source>
        <strain evidence="4 5">BR 11622</strain>
    </source>
</reference>
<dbReference type="PANTHER" id="PTHR44591:SF3">
    <property type="entry name" value="RESPONSE REGULATORY DOMAIN-CONTAINING PROTEIN"/>
    <property type="match status" value="1"/>
</dbReference>
<dbReference type="EMBL" id="VITR01000003">
    <property type="protein sequence ID" value="TWB44173.1"/>
    <property type="molecule type" value="Genomic_DNA"/>
</dbReference>
<evidence type="ECO:0000259" key="3">
    <source>
        <dbReference type="PROSITE" id="PS50110"/>
    </source>
</evidence>
<evidence type="ECO:0000313" key="5">
    <source>
        <dbReference type="Proteomes" id="UP000315751"/>
    </source>
</evidence>
<dbReference type="InterPro" id="IPR011006">
    <property type="entry name" value="CheY-like_superfamily"/>
</dbReference>
<dbReference type="Pfam" id="PF00072">
    <property type="entry name" value="Response_reg"/>
    <property type="match status" value="1"/>
</dbReference>
<feature type="modified residue" description="4-aspartylphosphate" evidence="2">
    <location>
        <position position="62"/>
    </location>
</feature>
<accession>A0A560HCS1</accession>
<dbReference type="RefSeq" id="WP_145730013.1">
    <property type="nucleotide sequence ID" value="NZ_VITR01000003.1"/>
</dbReference>
<dbReference type="InterPro" id="IPR001789">
    <property type="entry name" value="Sig_transdc_resp-reg_receiver"/>
</dbReference>
<feature type="domain" description="Response regulatory" evidence="3">
    <location>
        <begin position="7"/>
        <end position="129"/>
    </location>
</feature>
<dbReference type="PANTHER" id="PTHR44591">
    <property type="entry name" value="STRESS RESPONSE REGULATOR PROTEIN 1"/>
    <property type="match status" value="1"/>
</dbReference>
<evidence type="ECO:0000256" key="2">
    <source>
        <dbReference type="PROSITE-ProRule" id="PRU00169"/>
    </source>
</evidence>
<comment type="caution">
    <text evidence="4">The sequence shown here is derived from an EMBL/GenBank/DDBJ whole genome shotgun (WGS) entry which is preliminary data.</text>
</comment>
<dbReference type="GO" id="GO:0000160">
    <property type="term" value="P:phosphorelay signal transduction system"/>
    <property type="evidence" value="ECO:0007669"/>
    <property type="project" value="InterPro"/>
</dbReference>
<proteinExistence type="predicted"/>
<sequence length="135" mass="14219">MAETLNRVLYVDDEPDIQAIVELSLRHVGGLDVRLAESGGQALALLERAILEGWVPQLILLDAVMPGMDGPATLAAIRHHPSLDGIPVAFVTAMTQDSEVAALKALGAVGVIAKPFDPLGLPGNVRDVWGATIRP</sequence>
<dbReference type="AlphaFoldDB" id="A0A560HCS1"/>
<dbReference type="PROSITE" id="PS50110">
    <property type="entry name" value="RESPONSE_REGULATORY"/>
    <property type="match status" value="1"/>
</dbReference>